<sequence length="898" mass="99961">MKNKRVFLFHEGNASMRELLGGKGADLAEMTKAGLPVPYGFTITTASCRDYYTHLGHIPLTLIDEIRTALRSLEQTSNKRFGDPVSPLLLAVRSGAVTSMPGMMDTILNLGLTDETVEGLALTTGDRRFALECYARFIQMYGHVAMDIENNAFSKVLQQVNRESEAEHIGQLSEEKLEELISKYKQLILHRAKKSIPQNVEDQLIDAVRAVFRSWSNPRAKVYRKVHKIPEDQGTAVSVQEMIFGNRDETSGTGVLFTRNPSTGGNEMLGEYLPAAQGEEVVSGTRTPFGITYLKQTMPSVYEQLHEAASSLEELYGDIQDIEFTIEKGQLYILQTRNARRTAQAAMKAAVDYAEEGIITKEEALIRIEPEHLNQLLHQSIKIREEDEIIASGLPASPGAVSGQLVFDAETAESWASLGKRVILVRRETTPQDIHGVIAAEGLLTLRGGMTSHAAVVARGMGTPCVCGCEELELREDTKELICSDQIFREGDLISIDGGTGKVYAGEIELREPEISEELTRMLGWADEVKRMKVFANSDHPHDVRLARKWGAEGIGLCRTEHMFLSPSRLPLVQRVIVAGSNQERQEALQRLLPVQQSDFAEIFAEMDGLPVTIRLLDPPLHEFLPKLEVLEGRREHLEMITLDGDTDELEKVDRVMEKVKELKESNPMLGQRGARLGIVFPEIYDMQIEAIFRAALQCIHQGIKVLPEIMIPLIGHASELSFLRKLVDQVAEQVLREERIHCPYRVGTMIEVPRAALTASQIAEHADFFSFGTNDLTQMTLGYSRDDAERKFLNHYVEQKILPANPFEVLDQDGVGELIRIGLEQGRSLKPELAAGICGEHAGERDSIFFFHNVGLDYISCSPYRVPFARIAAAQAQIQASNITKSSHGENPISTTA</sequence>
<evidence type="ECO:0000256" key="11">
    <source>
        <dbReference type="PIRNR" id="PIRNR000853"/>
    </source>
</evidence>
<keyword evidence="5 15" id="KW-0808">Transferase</keyword>
<keyword evidence="10" id="KW-0460">Magnesium</keyword>
<dbReference type="Pfam" id="PF01326">
    <property type="entry name" value="PPDK_N"/>
    <property type="match status" value="3"/>
</dbReference>
<dbReference type="PANTHER" id="PTHR22931:SF9">
    <property type="entry name" value="PYRUVATE, PHOSPHATE DIKINASE 1, CHLOROPLASTIC"/>
    <property type="match status" value="1"/>
</dbReference>
<evidence type="ECO:0000313" key="16">
    <source>
        <dbReference type="Proteomes" id="UP000608071"/>
    </source>
</evidence>
<comment type="cofactor">
    <cofactor evidence="1 11">
        <name>Mg(2+)</name>
        <dbReference type="ChEBI" id="CHEBI:18420"/>
    </cofactor>
</comment>
<feature type="domain" description="PEP-utilising enzyme mobile" evidence="12">
    <location>
        <begin position="420"/>
        <end position="501"/>
    </location>
</feature>
<gene>
    <name evidence="15" type="ORF">H9647_22095</name>
</gene>
<evidence type="ECO:0000256" key="4">
    <source>
        <dbReference type="ARBA" id="ARBA00020138"/>
    </source>
</evidence>
<evidence type="ECO:0000259" key="14">
    <source>
        <dbReference type="Pfam" id="PF02896"/>
    </source>
</evidence>
<dbReference type="InterPro" id="IPR015813">
    <property type="entry name" value="Pyrv/PenolPyrv_kinase-like_dom"/>
</dbReference>
<reference evidence="15 16" key="1">
    <citation type="submission" date="2020-08" db="EMBL/GenBank/DDBJ databases">
        <title>A Genomic Blueprint of the Chicken Gut Microbiome.</title>
        <authorList>
            <person name="Gilroy R."/>
            <person name="Ravi A."/>
            <person name="Getino M."/>
            <person name="Pursley I."/>
            <person name="Horton D.L."/>
            <person name="Alikhan N.-F."/>
            <person name="Baker D."/>
            <person name="Gharbi K."/>
            <person name="Hall N."/>
            <person name="Watson M."/>
            <person name="Adriaenssens E.M."/>
            <person name="Foster-Nyarko E."/>
            <person name="Jarju S."/>
            <person name="Secka A."/>
            <person name="Antonio M."/>
            <person name="Oren A."/>
            <person name="Chaudhuri R."/>
            <person name="La Ragione R.M."/>
            <person name="Hildebrand F."/>
            <person name="Pallen M.J."/>
        </authorList>
    </citation>
    <scope>NUCLEOTIDE SEQUENCE [LARGE SCALE GENOMIC DNA]</scope>
    <source>
        <strain evidence="15 16">Sa2BVA9</strain>
    </source>
</reference>
<dbReference type="EC" id="2.7.9.1" evidence="3 11"/>
<dbReference type="Gene3D" id="1.20.80.30">
    <property type="match status" value="1"/>
</dbReference>
<dbReference type="Gene3D" id="1.10.189.10">
    <property type="entry name" value="Pyruvate Phosphate Dikinase, domain 2"/>
    <property type="match status" value="1"/>
</dbReference>
<keyword evidence="9" id="KW-0067">ATP-binding</keyword>
<name>A0ABR8T4T2_9BACL</name>
<evidence type="ECO:0000256" key="7">
    <source>
        <dbReference type="ARBA" id="ARBA00022741"/>
    </source>
</evidence>
<comment type="caution">
    <text evidence="15">The sequence shown here is derived from an EMBL/GenBank/DDBJ whole genome shotgun (WGS) entry which is preliminary data.</text>
</comment>
<comment type="catalytic activity">
    <reaction evidence="11">
        <text>pyruvate + phosphate + ATP = phosphoenolpyruvate + AMP + diphosphate + H(+)</text>
        <dbReference type="Rhea" id="RHEA:10756"/>
        <dbReference type="ChEBI" id="CHEBI:15361"/>
        <dbReference type="ChEBI" id="CHEBI:15378"/>
        <dbReference type="ChEBI" id="CHEBI:30616"/>
        <dbReference type="ChEBI" id="CHEBI:33019"/>
        <dbReference type="ChEBI" id="CHEBI:43474"/>
        <dbReference type="ChEBI" id="CHEBI:58702"/>
        <dbReference type="ChEBI" id="CHEBI:456215"/>
        <dbReference type="EC" id="2.7.9.1"/>
    </reaction>
</comment>
<evidence type="ECO:0000256" key="1">
    <source>
        <dbReference type="ARBA" id="ARBA00001946"/>
    </source>
</evidence>
<dbReference type="Pfam" id="PF02896">
    <property type="entry name" value="PEP-utilizers_C"/>
    <property type="match status" value="1"/>
</dbReference>
<dbReference type="Proteomes" id="UP000608071">
    <property type="component" value="Unassembled WGS sequence"/>
</dbReference>
<protein>
    <recommendedName>
        <fullName evidence="4 11">Pyruvate, phosphate dikinase</fullName>
        <ecNumber evidence="3 11">2.7.9.1</ecNumber>
    </recommendedName>
</protein>
<dbReference type="RefSeq" id="WP_191804155.1">
    <property type="nucleotide sequence ID" value="NZ_JACSQL010000015.1"/>
</dbReference>
<dbReference type="SUPFAM" id="SSF56059">
    <property type="entry name" value="Glutathione synthetase ATP-binding domain-like"/>
    <property type="match status" value="1"/>
</dbReference>
<dbReference type="PROSITE" id="PS00742">
    <property type="entry name" value="PEP_ENZYMES_2"/>
    <property type="match status" value="1"/>
</dbReference>
<feature type="domain" description="PEP-utilising enzyme C-terminal" evidence="14">
    <location>
        <begin position="518"/>
        <end position="878"/>
    </location>
</feature>
<dbReference type="SUPFAM" id="SSF51621">
    <property type="entry name" value="Phosphoenolpyruvate/pyruvate domain"/>
    <property type="match status" value="1"/>
</dbReference>
<feature type="domain" description="Pyruvate phosphate dikinase AMP/ATP-binding" evidence="13">
    <location>
        <begin position="303"/>
        <end position="352"/>
    </location>
</feature>
<dbReference type="GO" id="GO:0050242">
    <property type="term" value="F:pyruvate, phosphate dikinase activity"/>
    <property type="evidence" value="ECO:0007669"/>
    <property type="project" value="UniProtKB-EC"/>
</dbReference>
<evidence type="ECO:0000256" key="9">
    <source>
        <dbReference type="ARBA" id="ARBA00022840"/>
    </source>
</evidence>
<evidence type="ECO:0000313" key="15">
    <source>
        <dbReference type="EMBL" id="MBD7970761.1"/>
    </source>
</evidence>
<dbReference type="NCBIfam" id="TIGR01828">
    <property type="entry name" value="pyru_phos_dikin"/>
    <property type="match status" value="1"/>
</dbReference>
<keyword evidence="6" id="KW-0479">Metal-binding</keyword>
<evidence type="ECO:0000256" key="2">
    <source>
        <dbReference type="ARBA" id="ARBA00007837"/>
    </source>
</evidence>
<accession>A0ABR8T4T2</accession>
<evidence type="ECO:0000256" key="8">
    <source>
        <dbReference type="ARBA" id="ARBA00022777"/>
    </source>
</evidence>
<dbReference type="Gene3D" id="3.30.1490.20">
    <property type="entry name" value="ATP-grasp fold, A domain"/>
    <property type="match status" value="1"/>
</dbReference>
<dbReference type="InterPro" id="IPR002192">
    <property type="entry name" value="PPDK_AMP/ATP-bd"/>
</dbReference>
<feature type="domain" description="Pyruvate phosphate dikinase AMP/ATP-binding" evidence="13">
    <location>
        <begin position="58"/>
        <end position="300"/>
    </location>
</feature>
<dbReference type="PROSITE" id="PS00370">
    <property type="entry name" value="PEP_ENZYMES_PHOS_SITE"/>
    <property type="match status" value="1"/>
</dbReference>
<keyword evidence="15" id="KW-0670">Pyruvate</keyword>
<evidence type="ECO:0000256" key="3">
    <source>
        <dbReference type="ARBA" id="ARBA00011994"/>
    </source>
</evidence>
<keyword evidence="8" id="KW-0418">Kinase</keyword>
<proteinExistence type="inferred from homology"/>
<keyword evidence="7" id="KW-0547">Nucleotide-binding</keyword>
<dbReference type="NCBIfam" id="NF004531">
    <property type="entry name" value="PRK05878.1"/>
    <property type="match status" value="1"/>
</dbReference>
<evidence type="ECO:0000259" key="12">
    <source>
        <dbReference type="Pfam" id="PF00391"/>
    </source>
</evidence>
<evidence type="ECO:0000256" key="6">
    <source>
        <dbReference type="ARBA" id="ARBA00022723"/>
    </source>
</evidence>
<organism evidence="15 16">
    <name type="scientific">Paenibacillus gallinarum</name>
    <dbReference type="NCBI Taxonomy" id="2762232"/>
    <lineage>
        <taxon>Bacteria</taxon>
        <taxon>Bacillati</taxon>
        <taxon>Bacillota</taxon>
        <taxon>Bacilli</taxon>
        <taxon>Bacillales</taxon>
        <taxon>Paenibacillaceae</taxon>
        <taxon>Paenibacillus</taxon>
    </lineage>
</organism>
<dbReference type="Gene3D" id="3.30.470.20">
    <property type="entry name" value="ATP-grasp fold, B domain"/>
    <property type="match status" value="1"/>
</dbReference>
<dbReference type="SUPFAM" id="SSF52009">
    <property type="entry name" value="Phosphohistidine domain"/>
    <property type="match status" value="1"/>
</dbReference>
<dbReference type="InterPro" id="IPR018274">
    <property type="entry name" value="PEP_util_AS"/>
</dbReference>
<evidence type="ECO:0000256" key="10">
    <source>
        <dbReference type="ARBA" id="ARBA00022842"/>
    </source>
</evidence>
<keyword evidence="16" id="KW-1185">Reference proteome</keyword>
<dbReference type="Pfam" id="PF00391">
    <property type="entry name" value="PEP-utilizers"/>
    <property type="match status" value="1"/>
</dbReference>
<dbReference type="InterPro" id="IPR000121">
    <property type="entry name" value="PEP_util_C"/>
</dbReference>
<dbReference type="EMBL" id="JACSQL010000015">
    <property type="protein sequence ID" value="MBD7970761.1"/>
    <property type="molecule type" value="Genomic_DNA"/>
</dbReference>
<dbReference type="PIRSF" id="PIRSF000853">
    <property type="entry name" value="PPDK"/>
    <property type="match status" value="1"/>
</dbReference>
<dbReference type="InterPro" id="IPR008279">
    <property type="entry name" value="PEP-util_enz_mobile_dom"/>
</dbReference>
<dbReference type="InterPro" id="IPR023151">
    <property type="entry name" value="PEP_util_CS"/>
</dbReference>
<evidence type="ECO:0000256" key="5">
    <source>
        <dbReference type="ARBA" id="ARBA00022679"/>
    </source>
</evidence>
<dbReference type="InterPro" id="IPR013815">
    <property type="entry name" value="ATP_grasp_subdomain_1"/>
</dbReference>
<comment type="similarity">
    <text evidence="2 11">Belongs to the PEP-utilizing enzyme family.</text>
</comment>
<dbReference type="InterPro" id="IPR010121">
    <property type="entry name" value="Pyruvate_phosphate_dikinase"/>
</dbReference>
<feature type="domain" description="Pyruvate phosphate dikinase AMP/ATP-binding" evidence="13">
    <location>
        <begin position="18"/>
        <end position="54"/>
    </location>
</feature>
<dbReference type="PANTHER" id="PTHR22931">
    <property type="entry name" value="PHOSPHOENOLPYRUVATE DIKINASE-RELATED"/>
    <property type="match status" value="1"/>
</dbReference>
<dbReference type="Gene3D" id="3.50.30.10">
    <property type="entry name" value="Phosphohistidine domain"/>
    <property type="match status" value="1"/>
</dbReference>
<dbReference type="Gene3D" id="3.20.20.60">
    <property type="entry name" value="Phosphoenolpyruvate-binding domains"/>
    <property type="match status" value="1"/>
</dbReference>
<evidence type="ECO:0000259" key="13">
    <source>
        <dbReference type="Pfam" id="PF01326"/>
    </source>
</evidence>
<dbReference type="InterPro" id="IPR040442">
    <property type="entry name" value="Pyrv_kinase-like_dom_sf"/>
</dbReference>
<dbReference type="InterPro" id="IPR036637">
    <property type="entry name" value="Phosphohistidine_dom_sf"/>
</dbReference>